<evidence type="ECO:0000313" key="3">
    <source>
        <dbReference type="EMBL" id="MBB5894419.1"/>
    </source>
</evidence>
<dbReference type="PROSITE" id="PS51186">
    <property type="entry name" value="GNAT"/>
    <property type="match status" value="1"/>
</dbReference>
<dbReference type="SUPFAM" id="SSF55021">
    <property type="entry name" value="ACT-like"/>
    <property type="match status" value="1"/>
</dbReference>
<gene>
    <name evidence="3" type="ORF">BJ998_005615</name>
</gene>
<dbReference type="EMBL" id="JACHIR010000001">
    <property type="protein sequence ID" value="MBB5894419.1"/>
    <property type="molecule type" value="Genomic_DNA"/>
</dbReference>
<dbReference type="SUPFAM" id="SSF55729">
    <property type="entry name" value="Acyl-CoA N-acyltransferases (Nat)"/>
    <property type="match status" value="1"/>
</dbReference>
<evidence type="ECO:0000313" key="4">
    <source>
        <dbReference type="Proteomes" id="UP000585638"/>
    </source>
</evidence>
<comment type="caution">
    <text evidence="3">The sequence shown here is derived from an EMBL/GenBank/DDBJ whole genome shotgun (WGS) entry which is preliminary data.</text>
</comment>
<feature type="domain" description="N-acetyltransferase" evidence="1">
    <location>
        <begin position="195"/>
        <end position="348"/>
    </location>
</feature>
<reference evidence="3 4" key="1">
    <citation type="submission" date="2020-08" db="EMBL/GenBank/DDBJ databases">
        <title>Sequencing the genomes of 1000 actinobacteria strains.</title>
        <authorList>
            <person name="Klenk H.-P."/>
        </authorList>
    </citation>
    <scope>NUCLEOTIDE SEQUENCE [LARGE SCALE GENOMIC DNA]</scope>
    <source>
        <strain evidence="3 4">DSM 43851</strain>
    </source>
</reference>
<feature type="domain" description="ACT" evidence="2">
    <location>
        <begin position="7"/>
        <end position="81"/>
    </location>
</feature>
<accession>A0A7W9KKV5</accession>
<dbReference type="Proteomes" id="UP000585638">
    <property type="component" value="Unassembled WGS sequence"/>
</dbReference>
<sequence length="361" mass="37835">MATSTWRLRVRLADSPGVLARLTVQLAAQDCNVLALSVLPVPGGVVDDLVVTAPDRLRPADLAQLLQAEGGRQVSIAAASMHDLVDERASALRAAGRALAEPTELAASLRSLLGADSVAPVTAGPELAGWGVSALDGHQFVVSLPGGGAFLVRRAWAPFTDTELARAFALLEVLDAAGRSAPEPRAVLTSDGAGLVLRIGRPSDADEVAALHKRCSMRALFARYHAGVRTVPRRWLHRLLSPPRGTTVLAVAGRDVVAIGQLIGMTDPRRAEVSLLVEDGWQRRGVGTAMLSHLASVARGGGYEELVGWCLPAEDALTRTAARAGLSTRQTVEDGLLRVAVAVGKTGSVDRVSASTEPPKR</sequence>
<dbReference type="PROSITE" id="PS51671">
    <property type="entry name" value="ACT"/>
    <property type="match status" value="1"/>
</dbReference>
<keyword evidence="3" id="KW-0808">Transferase</keyword>
<protein>
    <submittedName>
        <fullName evidence="3">GNAT superfamily N-acetyltransferase</fullName>
    </submittedName>
</protein>
<dbReference type="Pfam" id="PF00583">
    <property type="entry name" value="Acetyltransf_1"/>
    <property type="match status" value="1"/>
</dbReference>
<keyword evidence="4" id="KW-1185">Reference proteome</keyword>
<evidence type="ECO:0000259" key="1">
    <source>
        <dbReference type="PROSITE" id="PS51186"/>
    </source>
</evidence>
<dbReference type="Gene3D" id="3.30.70.260">
    <property type="match status" value="1"/>
</dbReference>
<dbReference type="AlphaFoldDB" id="A0A7W9KKV5"/>
<dbReference type="RefSeq" id="WP_184866349.1">
    <property type="nucleotide sequence ID" value="NZ_BAAAWY010000005.1"/>
</dbReference>
<proteinExistence type="predicted"/>
<organism evidence="3 4">
    <name type="scientific">Kutzneria kofuensis</name>
    <dbReference type="NCBI Taxonomy" id="103725"/>
    <lineage>
        <taxon>Bacteria</taxon>
        <taxon>Bacillati</taxon>
        <taxon>Actinomycetota</taxon>
        <taxon>Actinomycetes</taxon>
        <taxon>Pseudonocardiales</taxon>
        <taxon>Pseudonocardiaceae</taxon>
        <taxon>Kutzneria</taxon>
    </lineage>
</organism>
<dbReference type="InterPro" id="IPR000182">
    <property type="entry name" value="GNAT_dom"/>
</dbReference>
<dbReference type="InterPro" id="IPR016181">
    <property type="entry name" value="Acyl_CoA_acyltransferase"/>
</dbReference>
<dbReference type="InterPro" id="IPR002912">
    <property type="entry name" value="ACT_dom"/>
</dbReference>
<dbReference type="Gene3D" id="3.40.630.30">
    <property type="match status" value="1"/>
</dbReference>
<dbReference type="GO" id="GO:0016747">
    <property type="term" value="F:acyltransferase activity, transferring groups other than amino-acyl groups"/>
    <property type="evidence" value="ECO:0007669"/>
    <property type="project" value="InterPro"/>
</dbReference>
<name>A0A7W9KKV5_9PSEU</name>
<evidence type="ECO:0000259" key="2">
    <source>
        <dbReference type="PROSITE" id="PS51671"/>
    </source>
</evidence>
<dbReference type="InterPro" id="IPR045865">
    <property type="entry name" value="ACT-like_dom_sf"/>
</dbReference>
<dbReference type="CDD" id="cd04301">
    <property type="entry name" value="NAT_SF"/>
    <property type="match status" value="1"/>
</dbReference>